<keyword evidence="2" id="KW-1185">Reference proteome</keyword>
<proteinExistence type="predicted"/>
<reference evidence="2" key="1">
    <citation type="submission" date="2016-11" db="EMBL/GenBank/DDBJ databases">
        <authorList>
            <person name="Varghese N."/>
            <person name="Submissions S."/>
        </authorList>
    </citation>
    <scope>NUCLEOTIDE SEQUENCE [LARGE SCALE GENOMIC DNA]</scope>
    <source>
        <strain evidence="2">DSM 21264</strain>
    </source>
</reference>
<sequence>MLYSMQFHDNQPTKLDDDRHFSHTYLTVMVWEMTRYFLIKYEKNHTFGTKNSKLMAYKSIHASMREPQEYIRYESRATQ</sequence>
<protein>
    <submittedName>
        <fullName evidence="1">Uncharacterized protein</fullName>
    </submittedName>
</protein>
<gene>
    <name evidence="1" type="ORF">SAMN02745781_03259</name>
</gene>
<name>A0A1M5EUM2_VIBGA</name>
<dbReference type="EMBL" id="FQUH01000018">
    <property type="protein sequence ID" value="SHF82928.1"/>
    <property type="molecule type" value="Genomic_DNA"/>
</dbReference>
<dbReference type="AlphaFoldDB" id="A0A1M5EUM2"/>
<accession>A0A1M5EUM2</accession>
<dbReference type="Proteomes" id="UP000184159">
    <property type="component" value="Unassembled WGS sequence"/>
</dbReference>
<organism evidence="1 2">
    <name type="scientific">Vibrio gazogenes DSM 21264 = NBRC 103151</name>
    <dbReference type="NCBI Taxonomy" id="1123492"/>
    <lineage>
        <taxon>Bacteria</taxon>
        <taxon>Pseudomonadati</taxon>
        <taxon>Pseudomonadota</taxon>
        <taxon>Gammaproteobacteria</taxon>
        <taxon>Vibrionales</taxon>
        <taxon>Vibrionaceae</taxon>
        <taxon>Vibrio</taxon>
    </lineage>
</organism>
<evidence type="ECO:0000313" key="2">
    <source>
        <dbReference type="Proteomes" id="UP000184159"/>
    </source>
</evidence>
<evidence type="ECO:0000313" key="1">
    <source>
        <dbReference type="EMBL" id="SHF82928.1"/>
    </source>
</evidence>